<comment type="caution">
    <text evidence="4">The sequence shown here is derived from an EMBL/GenBank/DDBJ whole genome shotgun (WGS) entry which is preliminary data.</text>
</comment>
<accession>A0A8J2TY58</accession>
<keyword evidence="5" id="KW-1185">Reference proteome</keyword>
<sequence length="431" mass="45953">MRQIWNDGGMQNAAVAPAGTGTTEAVDAVSDGAVDAVAEAAAAVDVVVIGAGQAGLSAAYHLRRRGLVPLRSATGRGTFVVLDAEAGPGGAWQHRWPSLTMASVNGIHDLPGMHQPEPDPRSPSRQVLPEYFAAFEEQFELAVRRPVRVHAVRRAGKRAGRPAGSADRPAGSAAPAAEGGEGRAPGQEPGRLLVESDHGVFAARAVVNATGTWSKPFWPRYPGQETFRGRQLHVAQYASAAEFEGRRVVIVGGGVSAIQLLDEISRVTETLWVTRREPVFSEEPFDEPRRIAVINRIAERTRQGLTPESVVKATGLFWTPWARAAQARGALVRHPMFSRIEPDGVRMPDGAFEPAQAILWATGFRPALDHLAPLGLRVPGGGIRVDETRAVDEPRLFLIGYGPSASTVGANRAGRRAATVIVRELLAPAPS</sequence>
<reference evidence="4" key="2">
    <citation type="submission" date="2020-09" db="EMBL/GenBank/DDBJ databases">
        <authorList>
            <person name="Sun Q."/>
            <person name="Zhou Y."/>
        </authorList>
    </citation>
    <scope>NUCLEOTIDE SEQUENCE</scope>
    <source>
        <strain evidence="4">CGMCC 1.12785</strain>
    </source>
</reference>
<dbReference type="Gene3D" id="3.50.50.60">
    <property type="entry name" value="FAD/NAD(P)-binding domain"/>
    <property type="match status" value="1"/>
</dbReference>
<dbReference type="PANTHER" id="PTHR43539">
    <property type="entry name" value="FLAVIN-BINDING MONOOXYGENASE-LIKE PROTEIN (AFU_ORTHOLOGUE AFUA_4G09220)"/>
    <property type="match status" value="1"/>
</dbReference>
<evidence type="ECO:0000313" key="4">
    <source>
        <dbReference type="EMBL" id="GGA14427.1"/>
    </source>
</evidence>
<dbReference type="PRINTS" id="PR00368">
    <property type="entry name" value="FADPNR"/>
</dbReference>
<name>A0A8J2TY58_9MICO</name>
<dbReference type="AlphaFoldDB" id="A0A8J2TY58"/>
<proteinExistence type="predicted"/>
<evidence type="ECO:0000259" key="3">
    <source>
        <dbReference type="Pfam" id="PF07992"/>
    </source>
</evidence>
<dbReference type="InterPro" id="IPR023753">
    <property type="entry name" value="FAD/NAD-binding_dom"/>
</dbReference>
<evidence type="ECO:0000313" key="5">
    <source>
        <dbReference type="Proteomes" id="UP000616114"/>
    </source>
</evidence>
<gene>
    <name evidence="4" type="ORF">GCM10011333_16680</name>
</gene>
<dbReference type="InterPro" id="IPR036188">
    <property type="entry name" value="FAD/NAD-bd_sf"/>
</dbReference>
<dbReference type="Pfam" id="PF13450">
    <property type="entry name" value="NAD_binding_8"/>
    <property type="match status" value="1"/>
</dbReference>
<keyword evidence="1" id="KW-0560">Oxidoreductase</keyword>
<dbReference type="SUPFAM" id="SSF51905">
    <property type="entry name" value="FAD/NAD(P)-binding domain"/>
    <property type="match status" value="1"/>
</dbReference>
<dbReference type="Proteomes" id="UP000616114">
    <property type="component" value="Unassembled WGS sequence"/>
</dbReference>
<dbReference type="Pfam" id="PF07992">
    <property type="entry name" value="Pyr_redox_2"/>
    <property type="match status" value="1"/>
</dbReference>
<feature type="compositionally biased region" description="Low complexity" evidence="2">
    <location>
        <begin position="161"/>
        <end position="191"/>
    </location>
</feature>
<dbReference type="PRINTS" id="PR00411">
    <property type="entry name" value="PNDRDTASEI"/>
</dbReference>
<dbReference type="GO" id="GO:0004497">
    <property type="term" value="F:monooxygenase activity"/>
    <property type="evidence" value="ECO:0007669"/>
    <property type="project" value="TreeGrafter"/>
</dbReference>
<dbReference type="GO" id="GO:0050660">
    <property type="term" value="F:flavin adenine dinucleotide binding"/>
    <property type="evidence" value="ECO:0007669"/>
    <property type="project" value="TreeGrafter"/>
</dbReference>
<protein>
    <submittedName>
        <fullName evidence="4">Oxidoreductase</fullName>
    </submittedName>
</protein>
<organism evidence="4 5">
    <name type="scientific">Sediminivirga luteola</name>
    <dbReference type="NCBI Taxonomy" id="1774748"/>
    <lineage>
        <taxon>Bacteria</taxon>
        <taxon>Bacillati</taxon>
        <taxon>Actinomycetota</taxon>
        <taxon>Actinomycetes</taxon>
        <taxon>Micrococcales</taxon>
        <taxon>Brevibacteriaceae</taxon>
        <taxon>Sediminivirga</taxon>
    </lineage>
</organism>
<evidence type="ECO:0000256" key="2">
    <source>
        <dbReference type="SAM" id="MobiDB-lite"/>
    </source>
</evidence>
<reference evidence="4" key="1">
    <citation type="journal article" date="2014" name="Int. J. Syst. Evol. Microbiol.">
        <title>Complete genome sequence of Corynebacterium casei LMG S-19264T (=DSM 44701T), isolated from a smear-ripened cheese.</title>
        <authorList>
            <consortium name="US DOE Joint Genome Institute (JGI-PGF)"/>
            <person name="Walter F."/>
            <person name="Albersmeier A."/>
            <person name="Kalinowski J."/>
            <person name="Ruckert C."/>
        </authorList>
    </citation>
    <scope>NUCLEOTIDE SEQUENCE</scope>
    <source>
        <strain evidence="4">CGMCC 1.12785</strain>
    </source>
</reference>
<feature type="domain" description="FAD/NAD(P)-binding" evidence="3">
    <location>
        <begin position="196"/>
        <end position="400"/>
    </location>
</feature>
<dbReference type="PANTHER" id="PTHR43539:SF78">
    <property type="entry name" value="FLAVIN-CONTAINING MONOOXYGENASE"/>
    <property type="match status" value="1"/>
</dbReference>
<dbReference type="EMBL" id="BMFY01000006">
    <property type="protein sequence ID" value="GGA14427.1"/>
    <property type="molecule type" value="Genomic_DNA"/>
</dbReference>
<evidence type="ECO:0000256" key="1">
    <source>
        <dbReference type="ARBA" id="ARBA00023002"/>
    </source>
</evidence>
<feature type="region of interest" description="Disordered" evidence="2">
    <location>
        <begin position="153"/>
        <end position="191"/>
    </location>
</feature>
<dbReference type="InterPro" id="IPR050982">
    <property type="entry name" value="Auxin_biosynth/cation_transpt"/>
</dbReference>